<evidence type="ECO:0000256" key="2">
    <source>
        <dbReference type="ARBA" id="ARBA00006339"/>
    </source>
</evidence>
<comment type="similarity">
    <text evidence="2 9">Belongs to the sulfotransferase 2 family.</text>
</comment>
<dbReference type="Pfam" id="PF03567">
    <property type="entry name" value="Sulfotransfer_2"/>
    <property type="match status" value="1"/>
</dbReference>
<keyword evidence="3 9" id="KW-0808">Transferase</keyword>
<keyword evidence="9" id="KW-0735">Signal-anchor</keyword>
<dbReference type="InterPro" id="IPR005331">
    <property type="entry name" value="Sulfotransferase"/>
</dbReference>
<evidence type="ECO:0000256" key="5">
    <source>
        <dbReference type="ARBA" id="ARBA00022989"/>
    </source>
</evidence>
<comment type="subcellular location">
    <subcellularLocation>
        <location evidence="1 9">Golgi apparatus membrane</location>
        <topology evidence="1 9">Single-pass type II membrane protein</topology>
    </subcellularLocation>
</comment>
<comment type="caution">
    <text evidence="10">The sequence shown here is derived from an EMBL/GenBank/DDBJ whole genome shotgun (WGS) entry which is preliminary data.</text>
</comment>
<evidence type="ECO:0000313" key="10">
    <source>
        <dbReference type="EMBL" id="CAK8671708.1"/>
    </source>
</evidence>
<evidence type="ECO:0000256" key="3">
    <source>
        <dbReference type="ARBA" id="ARBA00022679"/>
    </source>
</evidence>
<sequence>MNRYKGLVFTCVIAALIFVYFDGIYIDEHIADFKTKPIVLQALYYSSQLQLQLFGNNMTGKVTDAMNNDVTVTKPLPPAVVEKRFGRRLEQAENACMKRGISYLKNWEIMTKYGPPVRYFVASHSHRAMMCLVLKAGSSTWNNFFWRIRAPDESRNSSFWAKTTSSNSEAFRALSREKKMEILQDENATRLMNVRHPLARMISGWGDKFTKQYYYKVLFKRYPGMLKYPNKHKTWKGWPEDGRFMEFADYARYMADYGTRSLRNLDEHFLPMLKRCDPCYFPFNYITKLETFATDAAWIVDNKLNVTIDTITSQNVFRKTEDPAAMIKEYFSQLEPDVIERILSIYKVDMETFGYTFNTTTLTAGGWGEET</sequence>
<gene>
    <name evidence="10" type="ORF">CVLEPA_LOCUS750</name>
</gene>
<dbReference type="PANTHER" id="PTHR12137">
    <property type="entry name" value="CARBOHYDRATE SULFOTRANSFERASE"/>
    <property type="match status" value="1"/>
</dbReference>
<feature type="transmembrane region" description="Helical" evidence="9">
    <location>
        <begin position="7"/>
        <end position="26"/>
    </location>
</feature>
<evidence type="ECO:0000256" key="7">
    <source>
        <dbReference type="ARBA" id="ARBA00023136"/>
    </source>
</evidence>
<keyword evidence="11" id="KW-1185">Reference proteome</keyword>
<keyword evidence="4 9" id="KW-0812">Transmembrane</keyword>
<proteinExistence type="inferred from homology"/>
<protein>
    <recommendedName>
        <fullName evidence="9">Carbohydrate sulfotransferase</fullName>
        <ecNumber evidence="9">2.8.2.-</ecNumber>
    </recommendedName>
</protein>
<dbReference type="PANTHER" id="PTHR12137:SF54">
    <property type="entry name" value="CARBOHYDRATE SULFOTRANSFERASE"/>
    <property type="match status" value="1"/>
</dbReference>
<evidence type="ECO:0000313" key="11">
    <source>
        <dbReference type="Proteomes" id="UP001642483"/>
    </source>
</evidence>
<evidence type="ECO:0000256" key="9">
    <source>
        <dbReference type="RuleBase" id="RU364020"/>
    </source>
</evidence>
<evidence type="ECO:0000256" key="1">
    <source>
        <dbReference type="ARBA" id="ARBA00004323"/>
    </source>
</evidence>
<evidence type="ECO:0000256" key="6">
    <source>
        <dbReference type="ARBA" id="ARBA00023034"/>
    </source>
</evidence>
<keyword evidence="8 9" id="KW-0325">Glycoprotein</keyword>
<keyword evidence="7 9" id="KW-0472">Membrane</keyword>
<keyword evidence="6 9" id="KW-0333">Golgi apparatus</keyword>
<accession>A0ABP0EWA3</accession>
<reference evidence="10 11" key="1">
    <citation type="submission" date="2024-02" db="EMBL/GenBank/DDBJ databases">
        <authorList>
            <person name="Daric V."/>
            <person name="Darras S."/>
        </authorList>
    </citation>
    <scope>NUCLEOTIDE SEQUENCE [LARGE SCALE GENOMIC DNA]</scope>
</reference>
<dbReference type="Proteomes" id="UP001642483">
    <property type="component" value="Unassembled WGS sequence"/>
</dbReference>
<keyword evidence="5 9" id="KW-1133">Transmembrane helix</keyword>
<organism evidence="10 11">
    <name type="scientific">Clavelina lepadiformis</name>
    <name type="common">Light-bulb sea squirt</name>
    <name type="synonym">Ascidia lepadiformis</name>
    <dbReference type="NCBI Taxonomy" id="159417"/>
    <lineage>
        <taxon>Eukaryota</taxon>
        <taxon>Metazoa</taxon>
        <taxon>Chordata</taxon>
        <taxon>Tunicata</taxon>
        <taxon>Ascidiacea</taxon>
        <taxon>Aplousobranchia</taxon>
        <taxon>Clavelinidae</taxon>
        <taxon>Clavelina</taxon>
    </lineage>
</organism>
<name>A0ABP0EWA3_CLALP</name>
<evidence type="ECO:0000256" key="4">
    <source>
        <dbReference type="ARBA" id="ARBA00022692"/>
    </source>
</evidence>
<dbReference type="EMBL" id="CAWYQH010000001">
    <property type="protein sequence ID" value="CAK8671708.1"/>
    <property type="molecule type" value="Genomic_DNA"/>
</dbReference>
<keyword evidence="9" id="KW-0119">Carbohydrate metabolism</keyword>
<dbReference type="InterPro" id="IPR018011">
    <property type="entry name" value="Carb_sulfotrans_8-10"/>
</dbReference>
<evidence type="ECO:0000256" key="8">
    <source>
        <dbReference type="ARBA" id="ARBA00023180"/>
    </source>
</evidence>
<dbReference type="EC" id="2.8.2.-" evidence="9"/>